<evidence type="ECO:0000313" key="2">
    <source>
        <dbReference type="EMBL" id="EHB92678.1"/>
    </source>
</evidence>
<organism evidence="2 3">
    <name type="scientific">Alistipes indistinctus YIT 12060</name>
    <dbReference type="NCBI Taxonomy" id="742725"/>
    <lineage>
        <taxon>Bacteria</taxon>
        <taxon>Pseudomonadati</taxon>
        <taxon>Bacteroidota</taxon>
        <taxon>Bacteroidia</taxon>
        <taxon>Bacteroidales</taxon>
        <taxon>Rikenellaceae</taxon>
        <taxon>Alistipes</taxon>
    </lineage>
</organism>
<dbReference type="EMBL" id="ADLD01000009">
    <property type="protein sequence ID" value="EHB92678.1"/>
    <property type="molecule type" value="Genomic_DNA"/>
</dbReference>
<dbReference type="GO" id="GO:0005524">
    <property type="term" value="F:ATP binding"/>
    <property type="evidence" value="ECO:0007669"/>
    <property type="project" value="InterPro"/>
</dbReference>
<dbReference type="SMART" id="SM00760">
    <property type="entry name" value="Bac_DnaA_C"/>
    <property type="match status" value="1"/>
</dbReference>
<dbReference type="GO" id="GO:0043565">
    <property type="term" value="F:sequence-specific DNA binding"/>
    <property type="evidence" value="ECO:0007669"/>
    <property type="project" value="InterPro"/>
</dbReference>
<proteinExistence type="predicted"/>
<protein>
    <recommendedName>
        <fullName evidence="1">Chromosomal replication initiator DnaA C-terminal domain-containing protein</fullName>
    </recommendedName>
</protein>
<gene>
    <name evidence="2" type="ORF">HMPREF9450_00882</name>
</gene>
<dbReference type="PATRIC" id="fig|742725.3.peg.936"/>
<keyword evidence="3" id="KW-1185">Reference proteome</keyword>
<reference evidence="2 3" key="1">
    <citation type="submission" date="2011-08" db="EMBL/GenBank/DDBJ databases">
        <title>The Genome Sequence of Alistipes indistinctus YIT 12060.</title>
        <authorList>
            <consortium name="The Broad Institute Genome Sequencing Platform"/>
            <person name="Earl A."/>
            <person name="Ward D."/>
            <person name="Feldgarden M."/>
            <person name="Gevers D."/>
            <person name="Morotomi M."/>
            <person name="Young S.K."/>
            <person name="Zeng Q."/>
            <person name="Gargeya S."/>
            <person name="Fitzgerald M."/>
            <person name="Haas B."/>
            <person name="Abouelleil A."/>
            <person name="Alvarado L."/>
            <person name="Arachchi H.M."/>
            <person name="Berlin A."/>
            <person name="Brown A."/>
            <person name="Chapman S.B."/>
            <person name="Chen Z."/>
            <person name="Dunbar C."/>
            <person name="Freedman E."/>
            <person name="Gearin G."/>
            <person name="Gellesch M."/>
            <person name="Goldberg J."/>
            <person name="Griggs A."/>
            <person name="Gujja S."/>
            <person name="Heiman D."/>
            <person name="Howarth C."/>
            <person name="Larson L."/>
            <person name="Lui A."/>
            <person name="MacDonald P.J.P."/>
            <person name="Montmayeur A."/>
            <person name="Murphy C."/>
            <person name="Neiman D."/>
            <person name="Pearson M."/>
            <person name="Priest M."/>
            <person name="Roberts A."/>
            <person name="Saif S."/>
            <person name="Shea T."/>
            <person name="Shenoy N."/>
            <person name="Sisk P."/>
            <person name="Stolte C."/>
            <person name="Sykes S."/>
            <person name="Wortman J."/>
            <person name="Nusbaum C."/>
            <person name="Birren B."/>
        </authorList>
    </citation>
    <scope>NUCLEOTIDE SEQUENCE [LARGE SCALE GENOMIC DNA]</scope>
    <source>
        <strain evidence="2 3">YIT 12060</strain>
    </source>
</reference>
<evidence type="ECO:0000313" key="3">
    <source>
        <dbReference type="Proteomes" id="UP000006008"/>
    </source>
</evidence>
<evidence type="ECO:0000259" key="1">
    <source>
        <dbReference type="SMART" id="SM00760"/>
    </source>
</evidence>
<comment type="caution">
    <text evidence="2">The sequence shown here is derived from an EMBL/GenBank/DDBJ whole genome shotgun (WGS) entry which is preliminary data.</text>
</comment>
<dbReference type="GO" id="GO:0006275">
    <property type="term" value="P:regulation of DNA replication"/>
    <property type="evidence" value="ECO:0007669"/>
    <property type="project" value="InterPro"/>
</dbReference>
<dbReference type="GO" id="GO:0006270">
    <property type="term" value="P:DNA replication initiation"/>
    <property type="evidence" value="ECO:0007669"/>
    <property type="project" value="InterPro"/>
</dbReference>
<dbReference type="HOGENOM" id="CLU_2448113_0_0_10"/>
<name>G5H739_9BACT</name>
<feature type="domain" description="Chromosomal replication initiator DnaA C-terminal" evidence="1">
    <location>
        <begin position="1"/>
        <end position="68"/>
    </location>
</feature>
<dbReference type="Pfam" id="PF08299">
    <property type="entry name" value="Bac_DnaA_C"/>
    <property type="match status" value="1"/>
</dbReference>
<dbReference type="SUPFAM" id="SSF48295">
    <property type="entry name" value="TrpR-like"/>
    <property type="match status" value="1"/>
</dbReference>
<dbReference type="RefSeq" id="WP_009133688.1">
    <property type="nucleotide sequence ID" value="NZ_CP102250.1"/>
</dbReference>
<dbReference type="AlphaFoldDB" id="G5H739"/>
<dbReference type="STRING" id="742725.HMPREF9450_00882"/>
<dbReference type="Proteomes" id="UP000006008">
    <property type="component" value="Unassembled WGS sequence"/>
</dbReference>
<dbReference type="InterPro" id="IPR013159">
    <property type="entry name" value="DnaA_C"/>
</dbReference>
<accession>G5H739</accession>
<dbReference type="GeneID" id="92816103"/>
<dbReference type="InterPro" id="IPR010921">
    <property type="entry name" value="Trp_repressor/repl_initiator"/>
</dbReference>
<sequence length="89" mass="10310">MQKIVERYAAACGFSLEEIIGSSRRSDLSIVRQLIWKRLRDRHASCVELTRLFNRRSHSVIVHGIQRAEGLLEIGDRKALGYQKRMDDV</sequence>
<dbReference type="Gene3D" id="1.10.1750.10">
    <property type="match status" value="1"/>
</dbReference>